<reference evidence="1" key="1">
    <citation type="submission" date="2021-06" db="EMBL/GenBank/DDBJ databases">
        <authorList>
            <person name="Kallberg Y."/>
            <person name="Tangrot J."/>
            <person name="Rosling A."/>
        </authorList>
    </citation>
    <scope>NUCLEOTIDE SEQUENCE</scope>
    <source>
        <strain evidence="1">CL356</strain>
    </source>
</reference>
<name>A0ACA9QCK5_9GLOM</name>
<comment type="caution">
    <text evidence="1">The sequence shown here is derived from an EMBL/GenBank/DDBJ whole genome shotgun (WGS) entry which is preliminary data.</text>
</comment>
<gene>
    <name evidence="1" type="ORF">ACOLOM_LOCUS12429</name>
</gene>
<proteinExistence type="predicted"/>
<dbReference type="EMBL" id="CAJVPT010050274">
    <property type="protein sequence ID" value="CAG8745698.1"/>
    <property type="molecule type" value="Genomic_DNA"/>
</dbReference>
<keyword evidence="2" id="KW-1185">Reference proteome</keyword>
<feature type="non-terminal residue" evidence="1">
    <location>
        <position position="1"/>
    </location>
</feature>
<evidence type="ECO:0000313" key="1">
    <source>
        <dbReference type="EMBL" id="CAG8745698.1"/>
    </source>
</evidence>
<protein>
    <submittedName>
        <fullName evidence="1">12778_t:CDS:1</fullName>
    </submittedName>
</protein>
<feature type="non-terminal residue" evidence="1">
    <location>
        <position position="280"/>
    </location>
</feature>
<sequence>LSETVSQQLNGTKPVEKDALLSNIAKLRKDLLDATPYLPSFDRRQSELQIKAIEKQLEELIQSSSSRGGSKSASKFSFKRSTPSKSIVYQSNIATNRSITPSEPQVEAADMAASPNADGNTTHGETAHPAVASLRLHDLSDQFLTGSDLFAHSTASELLDNASTPEQDRATDISLSSLTNCVVDLTTRPGNALSATTVRALHVTGLKRCIILTSFVDGSALIHDCEQCVFVLAFRQTSQHANIQDFLWIRQTPSPNWSLLPEDQWVTEEKWPASGTHAEQ</sequence>
<accession>A0ACA9QCK5</accession>
<organism evidence="1 2">
    <name type="scientific">Acaulospora colombiana</name>
    <dbReference type="NCBI Taxonomy" id="27376"/>
    <lineage>
        <taxon>Eukaryota</taxon>
        <taxon>Fungi</taxon>
        <taxon>Fungi incertae sedis</taxon>
        <taxon>Mucoromycota</taxon>
        <taxon>Glomeromycotina</taxon>
        <taxon>Glomeromycetes</taxon>
        <taxon>Diversisporales</taxon>
        <taxon>Acaulosporaceae</taxon>
        <taxon>Acaulospora</taxon>
    </lineage>
</organism>
<dbReference type="Proteomes" id="UP000789525">
    <property type="component" value="Unassembled WGS sequence"/>
</dbReference>
<evidence type="ECO:0000313" key="2">
    <source>
        <dbReference type="Proteomes" id="UP000789525"/>
    </source>
</evidence>